<dbReference type="InterPro" id="IPR002068">
    <property type="entry name" value="A-crystallin/Hsp20_dom"/>
</dbReference>
<evidence type="ECO:0000313" key="7">
    <source>
        <dbReference type="EMBL" id="CAA7401643.1"/>
    </source>
</evidence>
<comment type="similarity">
    <text evidence="3 4">Belongs to the small heat shock protein (HSP20) family.</text>
</comment>
<dbReference type="SUPFAM" id="SSF49764">
    <property type="entry name" value="HSP20-like chaperones"/>
    <property type="match status" value="1"/>
</dbReference>
<gene>
    <name evidence="7" type="ORF">SI8410_09012321</name>
</gene>
<evidence type="ECO:0000256" key="1">
    <source>
        <dbReference type="ARBA" id="ARBA00022946"/>
    </source>
</evidence>
<proteinExistence type="inferred from homology"/>
<organism evidence="7 8">
    <name type="scientific">Spirodela intermedia</name>
    <name type="common">Intermediate duckweed</name>
    <dbReference type="NCBI Taxonomy" id="51605"/>
    <lineage>
        <taxon>Eukaryota</taxon>
        <taxon>Viridiplantae</taxon>
        <taxon>Streptophyta</taxon>
        <taxon>Embryophyta</taxon>
        <taxon>Tracheophyta</taxon>
        <taxon>Spermatophyta</taxon>
        <taxon>Magnoliopsida</taxon>
        <taxon>Liliopsida</taxon>
        <taxon>Araceae</taxon>
        <taxon>Lemnoideae</taxon>
        <taxon>Spirodela</taxon>
    </lineage>
</organism>
<feature type="compositionally biased region" description="Low complexity" evidence="5">
    <location>
        <begin position="69"/>
        <end position="80"/>
    </location>
</feature>
<accession>A0A7I8KUZ8</accession>
<dbReference type="PROSITE" id="PS01031">
    <property type="entry name" value="SHSP"/>
    <property type="match status" value="1"/>
</dbReference>
<dbReference type="Gene3D" id="2.60.40.790">
    <property type="match status" value="1"/>
</dbReference>
<name>A0A7I8KUZ8_SPIIN</name>
<evidence type="ECO:0000256" key="3">
    <source>
        <dbReference type="PROSITE-ProRule" id="PRU00285"/>
    </source>
</evidence>
<keyword evidence="2" id="KW-0346">Stress response</keyword>
<dbReference type="PANTHER" id="PTHR46991:SF11">
    <property type="entry name" value="SMALL HEAT SHOCK PROTEIN HSPF"/>
    <property type="match status" value="1"/>
</dbReference>
<evidence type="ECO:0000256" key="2">
    <source>
        <dbReference type="ARBA" id="ARBA00023016"/>
    </source>
</evidence>
<dbReference type="Proteomes" id="UP000663760">
    <property type="component" value="Chromosome 9"/>
</dbReference>
<keyword evidence="1" id="KW-0809">Transit peptide</keyword>
<protein>
    <recommendedName>
        <fullName evidence="6">SHSP domain-containing protein</fullName>
    </recommendedName>
</protein>
<dbReference type="InterPro" id="IPR044656">
    <property type="entry name" value="HSP14.7/HSP23.5/HSP23.6-like"/>
</dbReference>
<dbReference type="AlphaFoldDB" id="A0A7I8KUZ8"/>
<keyword evidence="8" id="KW-1185">Reference proteome</keyword>
<dbReference type="EMBL" id="LR746272">
    <property type="protein sequence ID" value="CAA7401643.1"/>
    <property type="molecule type" value="Genomic_DNA"/>
</dbReference>
<evidence type="ECO:0000256" key="4">
    <source>
        <dbReference type="RuleBase" id="RU003616"/>
    </source>
</evidence>
<dbReference type="OrthoDB" id="1431247at2759"/>
<evidence type="ECO:0000259" key="6">
    <source>
        <dbReference type="PROSITE" id="PS01031"/>
    </source>
</evidence>
<dbReference type="InterPro" id="IPR008978">
    <property type="entry name" value="HSP20-like_chaperone"/>
</dbReference>
<evidence type="ECO:0000256" key="5">
    <source>
        <dbReference type="SAM" id="MobiDB-lite"/>
    </source>
</evidence>
<evidence type="ECO:0000313" key="8">
    <source>
        <dbReference type="Proteomes" id="UP000663760"/>
    </source>
</evidence>
<feature type="region of interest" description="Disordered" evidence="5">
    <location>
        <begin position="45"/>
        <end position="83"/>
    </location>
</feature>
<dbReference type="CDD" id="cd06464">
    <property type="entry name" value="ACD_sHsps-like"/>
    <property type="match status" value="1"/>
</dbReference>
<feature type="compositionally biased region" description="Polar residues" evidence="5">
    <location>
        <begin position="45"/>
        <end position="68"/>
    </location>
</feature>
<reference evidence="7" key="1">
    <citation type="submission" date="2020-02" db="EMBL/GenBank/DDBJ databases">
        <authorList>
            <person name="Scholz U."/>
            <person name="Mascher M."/>
            <person name="Fiebig A."/>
        </authorList>
    </citation>
    <scope>NUCLEOTIDE SEQUENCE</scope>
</reference>
<sequence length="180" mass="19984">MTLAFWISRLFEKFLPPSCGIAARSLSPCLSTRLFNISARQTTFPVTSGASTKTRGTTASSSDRATMISSPDSSHVSSPPWGLPPPRGFHRGWDVREDDGVLYLPIDMPGLTKEHVNVSVDENKLVVRGEGREYSSRIDLPPEVYHLDMVRAEMKNGVLKVVVPKVKAYERKDVVQIQVE</sequence>
<feature type="domain" description="SHSP" evidence="6">
    <location>
        <begin position="84"/>
        <end position="180"/>
    </location>
</feature>
<dbReference type="Pfam" id="PF00011">
    <property type="entry name" value="HSP20"/>
    <property type="match status" value="1"/>
</dbReference>
<dbReference type="PANTHER" id="PTHR46991">
    <property type="entry name" value="23.5 KDA HEAT SHOCK PROTEIN, MITOCHONDRIAL"/>
    <property type="match status" value="1"/>
</dbReference>